<dbReference type="AlphaFoldDB" id="A0A0B7B7K2"/>
<sequence length="49" mass="5529">SHATIKFHRLMFALFYTALESGITGSNERKHLTGKDSDEQVQPMTMCIS</sequence>
<feature type="non-terminal residue" evidence="1">
    <location>
        <position position="1"/>
    </location>
</feature>
<reference evidence="1" key="1">
    <citation type="submission" date="2014-12" db="EMBL/GenBank/DDBJ databases">
        <title>Insight into the proteome of Arion vulgaris.</title>
        <authorList>
            <person name="Aradska J."/>
            <person name="Bulat T."/>
            <person name="Smidak R."/>
            <person name="Sarate P."/>
            <person name="Gangsoo J."/>
            <person name="Sialana F."/>
            <person name="Bilban M."/>
            <person name="Lubec G."/>
        </authorList>
    </citation>
    <scope>NUCLEOTIDE SEQUENCE</scope>
    <source>
        <tissue evidence="1">Skin</tissue>
    </source>
</reference>
<evidence type="ECO:0000313" key="1">
    <source>
        <dbReference type="EMBL" id="CEK88877.1"/>
    </source>
</evidence>
<dbReference type="EMBL" id="HACG01042012">
    <property type="protein sequence ID" value="CEK88877.1"/>
    <property type="molecule type" value="Transcribed_RNA"/>
</dbReference>
<gene>
    <name evidence="1" type="primary">ORF167601</name>
</gene>
<protein>
    <submittedName>
        <fullName evidence="1">Uncharacterized protein</fullName>
    </submittedName>
</protein>
<proteinExistence type="predicted"/>
<organism evidence="1">
    <name type="scientific">Arion vulgaris</name>
    <dbReference type="NCBI Taxonomy" id="1028688"/>
    <lineage>
        <taxon>Eukaryota</taxon>
        <taxon>Metazoa</taxon>
        <taxon>Spiralia</taxon>
        <taxon>Lophotrochozoa</taxon>
        <taxon>Mollusca</taxon>
        <taxon>Gastropoda</taxon>
        <taxon>Heterobranchia</taxon>
        <taxon>Euthyneura</taxon>
        <taxon>Panpulmonata</taxon>
        <taxon>Eupulmonata</taxon>
        <taxon>Stylommatophora</taxon>
        <taxon>Helicina</taxon>
        <taxon>Arionoidea</taxon>
        <taxon>Arionidae</taxon>
        <taxon>Arion</taxon>
    </lineage>
</organism>
<accession>A0A0B7B7K2</accession>
<name>A0A0B7B7K2_9EUPU</name>